<accession>A0ABR0A995</accession>
<dbReference type="EMBL" id="JAOYFB010000036">
    <property type="protein sequence ID" value="KAK4021702.1"/>
    <property type="molecule type" value="Genomic_DNA"/>
</dbReference>
<keyword evidence="2" id="KW-1185">Reference proteome</keyword>
<evidence type="ECO:0008006" key="3">
    <source>
        <dbReference type="Google" id="ProtNLM"/>
    </source>
</evidence>
<evidence type="ECO:0000313" key="2">
    <source>
        <dbReference type="Proteomes" id="UP001234178"/>
    </source>
</evidence>
<reference evidence="1 2" key="1">
    <citation type="journal article" date="2023" name="Nucleic Acids Res.">
        <title>The hologenome of Daphnia magna reveals possible DNA methylation and microbiome-mediated evolution of the host genome.</title>
        <authorList>
            <person name="Chaturvedi A."/>
            <person name="Li X."/>
            <person name="Dhandapani V."/>
            <person name="Marshall H."/>
            <person name="Kissane S."/>
            <person name="Cuenca-Cambronero M."/>
            <person name="Asole G."/>
            <person name="Calvet F."/>
            <person name="Ruiz-Romero M."/>
            <person name="Marangio P."/>
            <person name="Guigo R."/>
            <person name="Rago D."/>
            <person name="Mirbahai L."/>
            <person name="Eastwood N."/>
            <person name="Colbourne J.K."/>
            <person name="Zhou J."/>
            <person name="Mallon E."/>
            <person name="Orsini L."/>
        </authorList>
    </citation>
    <scope>NUCLEOTIDE SEQUENCE [LARGE SCALE GENOMIC DNA]</scope>
    <source>
        <strain evidence="1">LRV0_1</strain>
    </source>
</reference>
<name>A0ABR0A995_9CRUS</name>
<organism evidence="1 2">
    <name type="scientific">Daphnia magna</name>
    <dbReference type="NCBI Taxonomy" id="35525"/>
    <lineage>
        <taxon>Eukaryota</taxon>
        <taxon>Metazoa</taxon>
        <taxon>Ecdysozoa</taxon>
        <taxon>Arthropoda</taxon>
        <taxon>Crustacea</taxon>
        <taxon>Branchiopoda</taxon>
        <taxon>Diplostraca</taxon>
        <taxon>Cladocera</taxon>
        <taxon>Anomopoda</taxon>
        <taxon>Daphniidae</taxon>
        <taxon>Daphnia</taxon>
    </lineage>
</organism>
<gene>
    <name evidence="1" type="ORF">OUZ56_003612</name>
</gene>
<protein>
    <recommendedName>
        <fullName evidence="3">THAP-type domain-containing protein</fullName>
    </recommendedName>
</protein>
<dbReference type="Proteomes" id="UP001234178">
    <property type="component" value="Unassembled WGS sequence"/>
</dbReference>
<comment type="caution">
    <text evidence="1">The sequence shown here is derived from an EMBL/GenBank/DDBJ whole genome shotgun (WGS) entry which is preliminary data.</text>
</comment>
<proteinExistence type="predicted"/>
<sequence>MGLLDSSRLCWRHFDEEDIIKGKFYPQQLWRLRDGATPKHLLDPGSSQVTTFDDSLLDSALVPITSALPDPGSSQVMFGDDFPIDSSLGPDDLIDTGSDQEPLGDVSPIYSPLLPDIDVPKAQRAREDKYRRSEFSLGKSASDLGLSALGSGIELELALLVRLAPLRARDRRCI</sequence>
<evidence type="ECO:0000313" key="1">
    <source>
        <dbReference type="EMBL" id="KAK4021702.1"/>
    </source>
</evidence>